<proteinExistence type="predicted"/>
<feature type="region of interest" description="Disordered" evidence="1">
    <location>
        <begin position="42"/>
        <end position="63"/>
    </location>
</feature>
<feature type="compositionally biased region" description="Basic and acidic residues" evidence="1">
    <location>
        <begin position="42"/>
        <end position="53"/>
    </location>
</feature>
<dbReference type="InterPro" id="IPR012438">
    <property type="entry name" value="DUF1639"/>
</dbReference>
<dbReference type="Proteomes" id="UP001341840">
    <property type="component" value="Unassembled WGS sequence"/>
</dbReference>
<feature type="compositionally biased region" description="Gly residues" evidence="1">
    <location>
        <begin position="219"/>
        <end position="228"/>
    </location>
</feature>
<dbReference type="Pfam" id="PF07797">
    <property type="entry name" value="DUF1639"/>
    <property type="match status" value="1"/>
</dbReference>
<evidence type="ECO:0008006" key="4">
    <source>
        <dbReference type="Google" id="ProtNLM"/>
    </source>
</evidence>
<feature type="region of interest" description="Disordered" evidence="1">
    <location>
        <begin position="211"/>
        <end position="235"/>
    </location>
</feature>
<protein>
    <recommendedName>
        <fullName evidence="4">DUF1639 family protein</fullName>
    </recommendedName>
</protein>
<dbReference type="EMBL" id="JASCZI010271864">
    <property type="protein sequence ID" value="MED6215845.1"/>
    <property type="molecule type" value="Genomic_DNA"/>
</dbReference>
<evidence type="ECO:0000256" key="1">
    <source>
        <dbReference type="SAM" id="MobiDB-lite"/>
    </source>
</evidence>
<dbReference type="PANTHER" id="PTHR33130:SF43">
    <property type="entry name" value="OS01G0688600 PROTEIN"/>
    <property type="match status" value="1"/>
</dbReference>
<evidence type="ECO:0000313" key="2">
    <source>
        <dbReference type="EMBL" id="MED6215845.1"/>
    </source>
</evidence>
<dbReference type="PANTHER" id="PTHR33130">
    <property type="entry name" value="PUTATIVE (DUF1639)-RELATED"/>
    <property type="match status" value="1"/>
</dbReference>
<name>A0ABU6YZT9_9FABA</name>
<gene>
    <name evidence="2" type="ORF">PIB30_001984</name>
</gene>
<reference evidence="2 3" key="1">
    <citation type="journal article" date="2023" name="Plants (Basel)">
        <title>Bridging the Gap: Combining Genomics and Transcriptomics Approaches to Understand Stylosanthes scabra, an Orphan Legume from the Brazilian Caatinga.</title>
        <authorList>
            <person name="Ferreira-Neto J.R.C."/>
            <person name="da Silva M.D."/>
            <person name="Binneck E."/>
            <person name="de Melo N.F."/>
            <person name="da Silva R.H."/>
            <person name="de Melo A.L.T.M."/>
            <person name="Pandolfi V."/>
            <person name="Bustamante F.O."/>
            <person name="Brasileiro-Vidal A.C."/>
            <person name="Benko-Iseppon A.M."/>
        </authorList>
    </citation>
    <scope>NUCLEOTIDE SEQUENCE [LARGE SCALE GENOMIC DNA]</scope>
    <source>
        <tissue evidence="2">Leaves</tissue>
    </source>
</reference>
<keyword evidence="3" id="KW-1185">Reference proteome</keyword>
<organism evidence="2 3">
    <name type="scientific">Stylosanthes scabra</name>
    <dbReference type="NCBI Taxonomy" id="79078"/>
    <lineage>
        <taxon>Eukaryota</taxon>
        <taxon>Viridiplantae</taxon>
        <taxon>Streptophyta</taxon>
        <taxon>Embryophyta</taxon>
        <taxon>Tracheophyta</taxon>
        <taxon>Spermatophyta</taxon>
        <taxon>Magnoliopsida</taxon>
        <taxon>eudicotyledons</taxon>
        <taxon>Gunneridae</taxon>
        <taxon>Pentapetalae</taxon>
        <taxon>rosids</taxon>
        <taxon>fabids</taxon>
        <taxon>Fabales</taxon>
        <taxon>Fabaceae</taxon>
        <taxon>Papilionoideae</taxon>
        <taxon>50 kb inversion clade</taxon>
        <taxon>dalbergioids sensu lato</taxon>
        <taxon>Dalbergieae</taxon>
        <taxon>Pterocarpus clade</taxon>
        <taxon>Stylosanthes</taxon>
    </lineage>
</organism>
<accession>A0ABU6YZT9</accession>
<sequence>MVFAASGKETMAMGPERSKPLHNFMFPCLKWGTQRYLRCMKDPSTDAAGDRRSPAPPLTPNKREFDVSATTDVARGSEKRMRVAAAAAAGACKHSPPRSGIHANDGGIDAVREKLMLDLKTEADRMKDAILRKEAVVVAAVAAGSDDVDAVVERKAREFAPTPGGTSAAAAVTVAEMRPWNLRTRRAPCRDPAVVSGESWKGMLRIEEKRPCSSPLRTTGGGLSGGSGVVMPPKLKAGPEKMEKVKFSLPLARKDIEDDFMKLVGHRPPRRPKKRPRIVQRQLDSLFPGLWLSEVTADSYKVPEEEATKR</sequence>
<comment type="caution">
    <text evidence="2">The sequence shown here is derived from an EMBL/GenBank/DDBJ whole genome shotgun (WGS) entry which is preliminary data.</text>
</comment>
<evidence type="ECO:0000313" key="3">
    <source>
        <dbReference type="Proteomes" id="UP001341840"/>
    </source>
</evidence>